<dbReference type="AlphaFoldDB" id="A0A9W9FHL2"/>
<sequence length="525" mass="57145">MSDSSRKSSLDDDIKNSIDHIESTDIDSLDTIEQTRCSKFAWLVSITAAVGGFLFGYDTGIISAILVYLGDDLGKVVNSNEKELITSITSGGAFMGSVVAGLCADRYGRKMGIYNGCILFIIGAIIQATSYSIVQMTVGRLVVGLGVGSAAMIVPLYIAEVAPAKYRGRMISLDNLSITGGQLISYAVGAIFANVNQGWRYMAGIGAIPAITLCCLLPFCPESPRQLIYHQKPEAAAIVIAKIFPDGTAEQVQQKVRHISFHIEQTKGSDKNLWWQIKQLYTVPSNFRAMFSACGLMAVSQLGGFNSILYYSGTLFSMVGFDQPVAVGTIIAATNFVFTWFNLFLVDRVGRRSILMHTLWVMAASLLCAAVCFHWVPLSHELELTASSGGWAAKVVLACMVVYVAFYSVGAGNIAWMSSEFFPLEVRAIGTMFLTMSCWGSNVIVASTFLTQMENTTPSGTFGFYAAVCFFGWIGVYFFYPEVNGMTLEDIREVFKCGFGVKYAQELQKERKNAPAGNAGRVDQV</sequence>
<evidence type="ECO:0000256" key="7">
    <source>
        <dbReference type="ARBA" id="ARBA00049119"/>
    </source>
</evidence>
<feature type="transmembrane region" description="Helical" evidence="9">
    <location>
        <begin position="40"/>
        <end position="69"/>
    </location>
</feature>
<dbReference type="InterPro" id="IPR050814">
    <property type="entry name" value="Myo-inositol_Transporter"/>
</dbReference>
<dbReference type="InterPro" id="IPR003663">
    <property type="entry name" value="Sugar/inositol_transpt"/>
</dbReference>
<reference evidence="11" key="2">
    <citation type="journal article" date="2023" name="IMA Fungus">
        <title>Comparative genomic study of the Penicillium genus elucidates a diverse pangenome and 15 lateral gene transfer events.</title>
        <authorList>
            <person name="Petersen C."/>
            <person name="Sorensen T."/>
            <person name="Nielsen M.R."/>
            <person name="Sondergaard T.E."/>
            <person name="Sorensen J.L."/>
            <person name="Fitzpatrick D.A."/>
            <person name="Frisvad J.C."/>
            <person name="Nielsen K.L."/>
        </authorList>
    </citation>
    <scope>NUCLEOTIDE SEQUENCE</scope>
    <source>
        <strain evidence="11">IBT 30069</strain>
    </source>
</reference>
<dbReference type="PROSITE" id="PS00216">
    <property type="entry name" value="SUGAR_TRANSPORT_1"/>
    <property type="match status" value="1"/>
</dbReference>
<feature type="transmembrane region" description="Helical" evidence="9">
    <location>
        <begin position="171"/>
        <end position="193"/>
    </location>
</feature>
<dbReference type="GO" id="GO:0005366">
    <property type="term" value="F:myo-inositol:proton symporter activity"/>
    <property type="evidence" value="ECO:0007669"/>
    <property type="project" value="TreeGrafter"/>
</dbReference>
<evidence type="ECO:0000313" key="12">
    <source>
        <dbReference type="Proteomes" id="UP001149165"/>
    </source>
</evidence>
<dbReference type="InterPro" id="IPR036259">
    <property type="entry name" value="MFS_trans_sf"/>
</dbReference>
<dbReference type="Gene3D" id="1.20.1250.20">
    <property type="entry name" value="MFS general substrate transporter like domains"/>
    <property type="match status" value="1"/>
</dbReference>
<evidence type="ECO:0000313" key="11">
    <source>
        <dbReference type="EMBL" id="KAJ5100284.1"/>
    </source>
</evidence>
<comment type="catalytic activity">
    <reaction evidence="7">
        <text>myo-inositol(out) + H(+)(out) = myo-inositol(in) + H(+)(in)</text>
        <dbReference type="Rhea" id="RHEA:60364"/>
        <dbReference type="ChEBI" id="CHEBI:15378"/>
        <dbReference type="ChEBI" id="CHEBI:17268"/>
    </reaction>
</comment>
<dbReference type="FunFam" id="1.20.1250.20:FF:000073">
    <property type="entry name" value="MFS myo-inositol transporter, putative"/>
    <property type="match status" value="1"/>
</dbReference>
<feature type="transmembrane region" description="Helical" evidence="9">
    <location>
        <begin position="325"/>
        <end position="346"/>
    </location>
</feature>
<keyword evidence="4 9" id="KW-0812">Transmembrane</keyword>
<feature type="domain" description="Major facilitator superfamily (MFS) profile" evidence="10">
    <location>
        <begin position="44"/>
        <end position="484"/>
    </location>
</feature>
<dbReference type="PANTHER" id="PTHR48020:SF22">
    <property type="entry name" value="MAJOR FACILITATOR SUPERFAMILY (MFS) PROFILE DOMAIN-CONTAINING PROTEIN-RELATED"/>
    <property type="match status" value="1"/>
</dbReference>
<keyword evidence="5 9" id="KW-1133">Transmembrane helix</keyword>
<feature type="transmembrane region" description="Helical" evidence="9">
    <location>
        <begin position="199"/>
        <end position="220"/>
    </location>
</feature>
<evidence type="ECO:0000256" key="5">
    <source>
        <dbReference type="ARBA" id="ARBA00022989"/>
    </source>
</evidence>
<evidence type="ECO:0000256" key="8">
    <source>
        <dbReference type="RuleBase" id="RU003346"/>
    </source>
</evidence>
<gene>
    <name evidence="11" type="ORF">N7456_006336</name>
</gene>
<comment type="subcellular location">
    <subcellularLocation>
        <location evidence="1">Membrane</location>
        <topology evidence="1">Multi-pass membrane protein</topology>
    </subcellularLocation>
</comment>
<evidence type="ECO:0000256" key="9">
    <source>
        <dbReference type="SAM" id="Phobius"/>
    </source>
</evidence>
<dbReference type="InterPro" id="IPR005829">
    <property type="entry name" value="Sugar_transporter_CS"/>
</dbReference>
<evidence type="ECO:0000256" key="1">
    <source>
        <dbReference type="ARBA" id="ARBA00004141"/>
    </source>
</evidence>
<dbReference type="GO" id="GO:0016020">
    <property type="term" value="C:membrane"/>
    <property type="evidence" value="ECO:0007669"/>
    <property type="project" value="UniProtKB-SubCell"/>
</dbReference>
<protein>
    <recommendedName>
        <fullName evidence="10">Major facilitator superfamily (MFS) profile domain-containing protein</fullName>
    </recommendedName>
</protein>
<feature type="transmembrane region" description="Helical" evidence="9">
    <location>
        <begin position="116"/>
        <end position="134"/>
    </location>
</feature>
<organism evidence="11 12">
    <name type="scientific">Penicillium angulare</name>
    <dbReference type="NCBI Taxonomy" id="116970"/>
    <lineage>
        <taxon>Eukaryota</taxon>
        <taxon>Fungi</taxon>
        <taxon>Dikarya</taxon>
        <taxon>Ascomycota</taxon>
        <taxon>Pezizomycotina</taxon>
        <taxon>Eurotiomycetes</taxon>
        <taxon>Eurotiomycetidae</taxon>
        <taxon>Eurotiales</taxon>
        <taxon>Aspergillaceae</taxon>
        <taxon>Penicillium</taxon>
    </lineage>
</organism>
<dbReference type="GO" id="GO:1904679">
    <property type="term" value="P:myo-inositol import across plasma membrane"/>
    <property type="evidence" value="ECO:0007669"/>
    <property type="project" value="TreeGrafter"/>
</dbReference>
<name>A0A9W9FHL2_9EURO</name>
<evidence type="ECO:0000256" key="4">
    <source>
        <dbReference type="ARBA" id="ARBA00022692"/>
    </source>
</evidence>
<feature type="transmembrane region" description="Helical" evidence="9">
    <location>
        <begin position="289"/>
        <end position="313"/>
    </location>
</feature>
<dbReference type="InterPro" id="IPR020846">
    <property type="entry name" value="MFS_dom"/>
</dbReference>
<feature type="transmembrane region" description="Helical" evidence="9">
    <location>
        <begin position="462"/>
        <end position="480"/>
    </location>
</feature>
<feature type="transmembrane region" description="Helical" evidence="9">
    <location>
        <begin position="140"/>
        <end position="159"/>
    </location>
</feature>
<comment type="caution">
    <text evidence="11">The sequence shown here is derived from an EMBL/GenBank/DDBJ whole genome shotgun (WGS) entry which is preliminary data.</text>
</comment>
<reference evidence="11" key="1">
    <citation type="submission" date="2022-11" db="EMBL/GenBank/DDBJ databases">
        <authorList>
            <person name="Petersen C."/>
        </authorList>
    </citation>
    <scope>NUCLEOTIDE SEQUENCE</scope>
    <source>
        <strain evidence="11">IBT 30069</strain>
    </source>
</reference>
<dbReference type="NCBIfam" id="TIGR00879">
    <property type="entry name" value="SP"/>
    <property type="match status" value="1"/>
</dbReference>
<evidence type="ECO:0000259" key="10">
    <source>
        <dbReference type="PROSITE" id="PS50850"/>
    </source>
</evidence>
<feature type="transmembrane region" description="Helical" evidence="9">
    <location>
        <begin position="84"/>
        <end position="104"/>
    </location>
</feature>
<accession>A0A9W9FHL2</accession>
<evidence type="ECO:0000256" key="2">
    <source>
        <dbReference type="ARBA" id="ARBA00010992"/>
    </source>
</evidence>
<feature type="transmembrane region" description="Helical" evidence="9">
    <location>
        <begin position="358"/>
        <end position="376"/>
    </location>
</feature>
<feature type="transmembrane region" description="Helical" evidence="9">
    <location>
        <begin position="428"/>
        <end position="450"/>
    </location>
</feature>
<dbReference type="OrthoDB" id="6339427at2759"/>
<evidence type="ECO:0000256" key="6">
    <source>
        <dbReference type="ARBA" id="ARBA00023136"/>
    </source>
</evidence>
<feature type="transmembrane region" description="Helical" evidence="9">
    <location>
        <begin position="391"/>
        <end position="416"/>
    </location>
</feature>
<dbReference type="PRINTS" id="PR00171">
    <property type="entry name" value="SUGRTRNSPORT"/>
</dbReference>
<keyword evidence="6 9" id="KW-0472">Membrane</keyword>
<keyword evidence="12" id="KW-1185">Reference proteome</keyword>
<dbReference type="PROSITE" id="PS50850">
    <property type="entry name" value="MFS"/>
    <property type="match status" value="1"/>
</dbReference>
<keyword evidence="3 8" id="KW-0813">Transport</keyword>
<dbReference type="PROSITE" id="PS00217">
    <property type="entry name" value="SUGAR_TRANSPORT_2"/>
    <property type="match status" value="1"/>
</dbReference>
<dbReference type="SUPFAM" id="SSF103473">
    <property type="entry name" value="MFS general substrate transporter"/>
    <property type="match status" value="1"/>
</dbReference>
<dbReference type="Proteomes" id="UP001149165">
    <property type="component" value="Unassembled WGS sequence"/>
</dbReference>
<evidence type="ECO:0000256" key="3">
    <source>
        <dbReference type="ARBA" id="ARBA00022448"/>
    </source>
</evidence>
<proteinExistence type="inferred from homology"/>
<dbReference type="InterPro" id="IPR005828">
    <property type="entry name" value="MFS_sugar_transport-like"/>
</dbReference>
<dbReference type="EMBL" id="JAPQKH010000004">
    <property type="protein sequence ID" value="KAJ5100284.1"/>
    <property type="molecule type" value="Genomic_DNA"/>
</dbReference>
<dbReference type="Pfam" id="PF00083">
    <property type="entry name" value="Sugar_tr"/>
    <property type="match status" value="1"/>
</dbReference>
<dbReference type="PANTHER" id="PTHR48020">
    <property type="entry name" value="PROTON MYO-INOSITOL COTRANSPORTER"/>
    <property type="match status" value="1"/>
</dbReference>
<comment type="similarity">
    <text evidence="2 8">Belongs to the major facilitator superfamily. Sugar transporter (TC 2.A.1.1) family.</text>
</comment>